<dbReference type="AlphaFoldDB" id="A0A0F9JXS9"/>
<dbReference type="Pfam" id="PF02557">
    <property type="entry name" value="VanY"/>
    <property type="match status" value="1"/>
</dbReference>
<evidence type="ECO:0000313" key="2">
    <source>
        <dbReference type="EMBL" id="KKM14698.1"/>
    </source>
</evidence>
<dbReference type="InterPro" id="IPR003709">
    <property type="entry name" value="VanY-like_core_dom"/>
</dbReference>
<organism evidence="2">
    <name type="scientific">marine sediment metagenome</name>
    <dbReference type="NCBI Taxonomy" id="412755"/>
    <lineage>
        <taxon>unclassified sequences</taxon>
        <taxon>metagenomes</taxon>
        <taxon>ecological metagenomes</taxon>
    </lineage>
</organism>
<dbReference type="InterPro" id="IPR052179">
    <property type="entry name" value="DD-CPase-like"/>
</dbReference>
<dbReference type="GO" id="GO:0006508">
    <property type="term" value="P:proteolysis"/>
    <property type="evidence" value="ECO:0007669"/>
    <property type="project" value="InterPro"/>
</dbReference>
<dbReference type="CDD" id="cd14847">
    <property type="entry name" value="DD-carboxypeptidase_like"/>
    <property type="match status" value="1"/>
</dbReference>
<gene>
    <name evidence="2" type="ORF">LCGC14_1703530</name>
</gene>
<name>A0A0F9JXS9_9ZZZZ</name>
<proteinExistence type="predicted"/>
<protein>
    <recommendedName>
        <fullName evidence="1">D-alanyl-D-alanine carboxypeptidase-like core domain-containing protein</fullName>
    </recommendedName>
</protein>
<feature type="domain" description="D-alanyl-D-alanine carboxypeptidase-like core" evidence="1">
    <location>
        <begin position="30"/>
        <end position="183"/>
    </location>
</feature>
<dbReference type="GO" id="GO:0008233">
    <property type="term" value="F:peptidase activity"/>
    <property type="evidence" value="ECO:0007669"/>
    <property type="project" value="InterPro"/>
</dbReference>
<evidence type="ECO:0000259" key="1">
    <source>
        <dbReference type="Pfam" id="PF02557"/>
    </source>
</evidence>
<sequence>MSQSTLTAQQLAECACGKNELQLVEYQGYKLHKEIVDDFIRLQNAARDAGFELAIASSFRDFERQALIWNAKFTGQRPVLNKQQQHVDLASMPDIEKCHAIMLYSALPGTSRHHFGTDLDIFDQAAVSADYKLQLEPSEYTGNGPFSAMTQWLDNHLEDYGFYRPYQQDLGGVAPEPWHISHIQQAQQLMQHQSIAALTDIIENSEVAGKAAILAHLPQLYQRYVLNVSAPAV</sequence>
<accession>A0A0F9JXS9</accession>
<dbReference type="PANTHER" id="PTHR34385">
    <property type="entry name" value="D-ALANYL-D-ALANINE CARBOXYPEPTIDASE"/>
    <property type="match status" value="1"/>
</dbReference>
<dbReference type="Gene3D" id="3.30.1380.10">
    <property type="match status" value="1"/>
</dbReference>
<comment type="caution">
    <text evidence="2">The sequence shown here is derived from an EMBL/GenBank/DDBJ whole genome shotgun (WGS) entry which is preliminary data.</text>
</comment>
<dbReference type="InterPro" id="IPR009045">
    <property type="entry name" value="Zn_M74/Hedgehog-like"/>
</dbReference>
<dbReference type="SUPFAM" id="SSF55166">
    <property type="entry name" value="Hedgehog/DD-peptidase"/>
    <property type="match status" value="1"/>
</dbReference>
<dbReference type="PANTHER" id="PTHR34385:SF1">
    <property type="entry name" value="PEPTIDOGLYCAN L-ALANYL-D-GLUTAMATE ENDOPEPTIDASE CWLK"/>
    <property type="match status" value="1"/>
</dbReference>
<reference evidence="2" key="1">
    <citation type="journal article" date="2015" name="Nature">
        <title>Complex archaea that bridge the gap between prokaryotes and eukaryotes.</title>
        <authorList>
            <person name="Spang A."/>
            <person name="Saw J.H."/>
            <person name="Jorgensen S.L."/>
            <person name="Zaremba-Niedzwiedzka K."/>
            <person name="Martijn J."/>
            <person name="Lind A.E."/>
            <person name="van Eijk R."/>
            <person name="Schleper C."/>
            <person name="Guy L."/>
            <person name="Ettema T.J."/>
        </authorList>
    </citation>
    <scope>NUCLEOTIDE SEQUENCE</scope>
</reference>
<dbReference type="EMBL" id="LAZR01015087">
    <property type="protein sequence ID" value="KKM14698.1"/>
    <property type="molecule type" value="Genomic_DNA"/>
</dbReference>